<reference evidence="2" key="1">
    <citation type="journal article" date="2013" name="Nature">
        <title>Draft genome of the wheat A-genome progenitor Triticum urartu.</title>
        <authorList>
            <person name="Ling H.Q."/>
            <person name="Zhao S."/>
            <person name="Liu D."/>
            <person name="Wang J."/>
            <person name="Sun H."/>
            <person name="Zhang C."/>
            <person name="Fan H."/>
            <person name="Li D."/>
            <person name="Dong L."/>
            <person name="Tao Y."/>
            <person name="Gao C."/>
            <person name="Wu H."/>
            <person name="Li Y."/>
            <person name="Cui Y."/>
            <person name="Guo X."/>
            <person name="Zheng S."/>
            <person name="Wang B."/>
            <person name="Yu K."/>
            <person name="Liang Q."/>
            <person name="Yang W."/>
            <person name="Lou X."/>
            <person name="Chen J."/>
            <person name="Feng M."/>
            <person name="Jian J."/>
            <person name="Zhang X."/>
            <person name="Luo G."/>
            <person name="Jiang Y."/>
            <person name="Liu J."/>
            <person name="Wang Z."/>
            <person name="Sha Y."/>
            <person name="Zhang B."/>
            <person name="Wu H."/>
            <person name="Tang D."/>
            <person name="Shen Q."/>
            <person name="Xue P."/>
            <person name="Zou S."/>
            <person name="Wang X."/>
            <person name="Liu X."/>
            <person name="Wang F."/>
            <person name="Yang Y."/>
            <person name="An X."/>
            <person name="Dong Z."/>
            <person name="Zhang K."/>
            <person name="Zhang X."/>
            <person name="Luo M.C."/>
            <person name="Dvorak J."/>
            <person name="Tong Y."/>
            <person name="Wang J."/>
            <person name="Yang H."/>
            <person name="Li Z."/>
            <person name="Wang D."/>
            <person name="Zhang A."/>
            <person name="Wang J."/>
        </authorList>
    </citation>
    <scope>NUCLEOTIDE SEQUENCE</scope>
</reference>
<feature type="region of interest" description="Disordered" evidence="1">
    <location>
        <begin position="85"/>
        <end position="108"/>
    </location>
</feature>
<feature type="compositionally biased region" description="Basic and acidic residues" evidence="1">
    <location>
        <begin position="41"/>
        <end position="53"/>
    </location>
</feature>
<proteinExistence type="predicted"/>
<evidence type="ECO:0000313" key="2">
    <source>
        <dbReference type="EMBL" id="EMS57210.1"/>
    </source>
</evidence>
<feature type="region of interest" description="Disordered" evidence="1">
    <location>
        <begin position="36"/>
        <end position="73"/>
    </location>
</feature>
<dbReference type="EMBL" id="KD148380">
    <property type="protein sequence ID" value="EMS57210.1"/>
    <property type="molecule type" value="Genomic_DNA"/>
</dbReference>
<protein>
    <submittedName>
        <fullName evidence="2">Uncharacterized protein</fullName>
    </submittedName>
</protein>
<gene>
    <name evidence="2" type="ORF">TRIUR3_29665</name>
</gene>
<accession>M7ZXU7</accession>
<organism evidence="2">
    <name type="scientific">Triticum urartu</name>
    <name type="common">Red wild einkorn</name>
    <name type="synonym">Crithodium urartu</name>
    <dbReference type="NCBI Taxonomy" id="4572"/>
    <lineage>
        <taxon>Eukaryota</taxon>
        <taxon>Viridiplantae</taxon>
        <taxon>Streptophyta</taxon>
        <taxon>Embryophyta</taxon>
        <taxon>Tracheophyta</taxon>
        <taxon>Spermatophyta</taxon>
        <taxon>Magnoliopsida</taxon>
        <taxon>Liliopsida</taxon>
        <taxon>Poales</taxon>
        <taxon>Poaceae</taxon>
        <taxon>BOP clade</taxon>
        <taxon>Pooideae</taxon>
        <taxon>Triticodae</taxon>
        <taxon>Triticeae</taxon>
        <taxon>Triticinae</taxon>
        <taxon>Triticum</taxon>
    </lineage>
</organism>
<evidence type="ECO:0000256" key="1">
    <source>
        <dbReference type="SAM" id="MobiDB-lite"/>
    </source>
</evidence>
<feature type="compositionally biased region" description="Low complexity" evidence="1">
    <location>
        <begin position="91"/>
        <end position="104"/>
    </location>
</feature>
<dbReference type="AlphaFoldDB" id="M7ZXU7"/>
<sequence length="187" mass="20302">MGKFDDGLLGTKGDEGWVAWTSGLLRGAVAWVKPAAKARNPHNEVHRPDRQRVEPTAQAKTDKKSEDTTNTAGCSCTRCSYCKKKDPTSRQQQQHKPSPAQQQKPAKKAANELQNLHLILATFSLGSHDPEISRVLACKIVDSHAYVDPSGDALVWAYAGSSGVALWGLISSMGAYGARFQNDNTKL</sequence>
<name>M7ZXU7_TRIUA</name>